<evidence type="ECO:0000313" key="1">
    <source>
        <dbReference type="EMBL" id="CAH1956962.1"/>
    </source>
</evidence>
<gene>
    <name evidence="1" type="ORF">ACAOBT_LOCUS1817</name>
</gene>
<keyword evidence="2" id="KW-1185">Reference proteome</keyword>
<evidence type="ECO:0000313" key="2">
    <source>
        <dbReference type="Proteomes" id="UP001152888"/>
    </source>
</evidence>
<accession>A0A9P0JNM4</accession>
<dbReference type="AlphaFoldDB" id="A0A9P0JNM4"/>
<protein>
    <submittedName>
        <fullName evidence="1">Uncharacterized protein</fullName>
    </submittedName>
</protein>
<organism evidence="1 2">
    <name type="scientific">Acanthoscelides obtectus</name>
    <name type="common">Bean weevil</name>
    <name type="synonym">Bruchus obtectus</name>
    <dbReference type="NCBI Taxonomy" id="200917"/>
    <lineage>
        <taxon>Eukaryota</taxon>
        <taxon>Metazoa</taxon>
        <taxon>Ecdysozoa</taxon>
        <taxon>Arthropoda</taxon>
        <taxon>Hexapoda</taxon>
        <taxon>Insecta</taxon>
        <taxon>Pterygota</taxon>
        <taxon>Neoptera</taxon>
        <taxon>Endopterygota</taxon>
        <taxon>Coleoptera</taxon>
        <taxon>Polyphaga</taxon>
        <taxon>Cucujiformia</taxon>
        <taxon>Chrysomeloidea</taxon>
        <taxon>Chrysomelidae</taxon>
        <taxon>Bruchinae</taxon>
        <taxon>Bruchini</taxon>
        <taxon>Acanthoscelides</taxon>
    </lineage>
</organism>
<reference evidence="1" key="1">
    <citation type="submission" date="2022-03" db="EMBL/GenBank/DDBJ databases">
        <authorList>
            <person name="Sayadi A."/>
        </authorList>
    </citation>
    <scope>NUCLEOTIDE SEQUENCE</scope>
</reference>
<comment type="caution">
    <text evidence="1">The sequence shown here is derived from an EMBL/GenBank/DDBJ whole genome shotgun (WGS) entry which is preliminary data.</text>
</comment>
<proteinExistence type="predicted"/>
<sequence>MIIVALPAMVYLTIGRMESLTQGILRFKPHGAASIANTSFFLWTPLNLVAIKYLIVTAK</sequence>
<dbReference type="Proteomes" id="UP001152888">
    <property type="component" value="Unassembled WGS sequence"/>
</dbReference>
<dbReference type="EMBL" id="CAKOFQ010006668">
    <property type="protein sequence ID" value="CAH1956962.1"/>
    <property type="molecule type" value="Genomic_DNA"/>
</dbReference>
<name>A0A9P0JNM4_ACAOB</name>